<dbReference type="SUPFAM" id="SSF54593">
    <property type="entry name" value="Glyoxalase/Bleomycin resistance protein/Dihydroxybiphenyl dioxygenase"/>
    <property type="match status" value="1"/>
</dbReference>
<dbReference type="InterPro" id="IPR004360">
    <property type="entry name" value="Glyas_Fos-R_dOase_dom"/>
</dbReference>
<dbReference type="Pfam" id="PF00903">
    <property type="entry name" value="Glyoxalase"/>
    <property type="match status" value="1"/>
</dbReference>
<dbReference type="PANTHER" id="PTHR21366:SF14">
    <property type="entry name" value="GLYOXALASE DOMAIN-CONTAINING PROTEIN 5"/>
    <property type="match status" value="1"/>
</dbReference>
<dbReference type="AlphaFoldDB" id="A0A0C2RTM7"/>
<dbReference type="InterPro" id="IPR037523">
    <property type="entry name" value="VOC_core"/>
</dbReference>
<dbReference type="PATRIC" id="fig|889306.3.peg.2641"/>
<accession>A0A0C2RTM7</accession>
<name>A0A0C2RTM7_9BACL</name>
<dbReference type="InterPro" id="IPR029068">
    <property type="entry name" value="Glyas_Bleomycin-R_OHBP_Dase"/>
</dbReference>
<dbReference type="STRING" id="889306.KP78_26280"/>
<proteinExistence type="predicted"/>
<dbReference type="RefSeq" id="WP_200889226.1">
    <property type="nucleotide sequence ID" value="NZ_JXRP01000018.1"/>
</dbReference>
<dbReference type="Gene3D" id="3.10.180.10">
    <property type="entry name" value="2,3-Dihydroxybiphenyl 1,2-Dioxygenase, domain 1"/>
    <property type="match status" value="1"/>
</dbReference>
<evidence type="ECO:0000313" key="2">
    <source>
        <dbReference type="EMBL" id="KIL45084.1"/>
    </source>
</evidence>
<sequence>MALKISQLDHFVLTVKNISKTCDFYHRVLGMKVITFGEGRKALQFGQQKINLHEAGREFEPKAKLPTSGSADLCFISDVDLSDVMSHLKDNDVPVEEGPVERTGALGPIKSVYIRDPDGNLIEISND</sequence>
<dbReference type="PANTHER" id="PTHR21366">
    <property type="entry name" value="GLYOXALASE FAMILY PROTEIN"/>
    <property type="match status" value="1"/>
</dbReference>
<comment type="caution">
    <text evidence="2">The sequence shown here is derived from an EMBL/GenBank/DDBJ whole genome shotgun (WGS) entry which is preliminary data.</text>
</comment>
<organism evidence="2 3">
    <name type="scientific">Jeotgalibacillus soli</name>
    <dbReference type="NCBI Taxonomy" id="889306"/>
    <lineage>
        <taxon>Bacteria</taxon>
        <taxon>Bacillati</taxon>
        <taxon>Bacillota</taxon>
        <taxon>Bacilli</taxon>
        <taxon>Bacillales</taxon>
        <taxon>Caryophanaceae</taxon>
        <taxon>Jeotgalibacillus</taxon>
    </lineage>
</organism>
<gene>
    <name evidence="2" type="ORF">KP78_26280</name>
</gene>
<dbReference type="PROSITE" id="PS51819">
    <property type="entry name" value="VOC"/>
    <property type="match status" value="1"/>
</dbReference>
<dbReference type="Proteomes" id="UP000031938">
    <property type="component" value="Unassembled WGS sequence"/>
</dbReference>
<evidence type="ECO:0000313" key="3">
    <source>
        <dbReference type="Proteomes" id="UP000031938"/>
    </source>
</evidence>
<dbReference type="EMBL" id="JXRP01000018">
    <property type="protein sequence ID" value="KIL45084.1"/>
    <property type="molecule type" value="Genomic_DNA"/>
</dbReference>
<protein>
    <submittedName>
        <fullName evidence="2">Virulence protein</fullName>
    </submittedName>
</protein>
<keyword evidence="3" id="KW-1185">Reference proteome</keyword>
<reference evidence="2 3" key="1">
    <citation type="submission" date="2015-01" db="EMBL/GenBank/DDBJ databases">
        <title>Genome sequencing of Jeotgalibacillus soli.</title>
        <authorList>
            <person name="Goh K.M."/>
            <person name="Chan K.-G."/>
            <person name="Yaakop A.S."/>
            <person name="Ee R."/>
            <person name="Gan H.M."/>
            <person name="Chan C.S."/>
        </authorList>
    </citation>
    <scope>NUCLEOTIDE SEQUENCE [LARGE SCALE GENOMIC DNA]</scope>
    <source>
        <strain evidence="2 3">P9</strain>
    </source>
</reference>
<dbReference type="CDD" id="cd07253">
    <property type="entry name" value="GLOD5"/>
    <property type="match status" value="1"/>
</dbReference>
<feature type="domain" description="VOC" evidence="1">
    <location>
        <begin position="7"/>
        <end position="127"/>
    </location>
</feature>
<dbReference type="InterPro" id="IPR050383">
    <property type="entry name" value="GlyoxalaseI/FosfomycinResist"/>
</dbReference>
<evidence type="ECO:0000259" key="1">
    <source>
        <dbReference type="PROSITE" id="PS51819"/>
    </source>
</evidence>